<name>A0A7C9J1Y1_9RHOB</name>
<dbReference type="NCBIfam" id="NF003805">
    <property type="entry name" value="PRK05395.1-2"/>
    <property type="match status" value="1"/>
</dbReference>
<evidence type="ECO:0000256" key="1">
    <source>
        <dbReference type="ARBA" id="ARBA00001864"/>
    </source>
</evidence>
<dbReference type="GO" id="GO:0009073">
    <property type="term" value="P:aromatic amino acid family biosynthetic process"/>
    <property type="evidence" value="ECO:0007669"/>
    <property type="project" value="UniProtKB-KW"/>
</dbReference>
<feature type="binding site" evidence="8 10">
    <location>
        <position position="74"/>
    </location>
    <ligand>
        <name>substrate</name>
    </ligand>
</feature>
<protein>
    <recommendedName>
        <fullName evidence="5 8">3-dehydroquinate dehydratase</fullName>
        <shortName evidence="8">3-dehydroquinase</shortName>
        <ecNumber evidence="5 8">4.2.1.10</ecNumber>
    </recommendedName>
    <alternativeName>
        <fullName evidence="8">Type II DHQase</fullName>
    </alternativeName>
</protein>
<reference evidence="12 13" key="2">
    <citation type="submission" date="2020-03" db="EMBL/GenBank/DDBJ databases">
        <title>Kangsaoukella pontilimi gen. nov., sp. nov., a new member of the family Rhodobacteraceae isolated from a tidal mudflat.</title>
        <authorList>
            <person name="Kim I.S."/>
        </authorList>
    </citation>
    <scope>NUCLEOTIDE SEQUENCE [LARGE SCALE GENOMIC DNA]</scope>
    <source>
        <strain evidence="12 13">GH1-50</strain>
    </source>
</reference>
<keyword evidence="7 8" id="KW-0456">Lyase</keyword>
<accession>A0A7C9J1Y1</accession>
<dbReference type="CDD" id="cd00466">
    <property type="entry name" value="DHQase_II"/>
    <property type="match status" value="1"/>
</dbReference>
<dbReference type="RefSeq" id="WP_160763052.1">
    <property type="nucleotide sequence ID" value="NZ_WUPT01000001.1"/>
</dbReference>
<comment type="subunit">
    <text evidence="4 8">Homododecamer.</text>
</comment>
<feature type="site" description="Transition state stabilizer" evidence="8 11">
    <location>
        <position position="18"/>
    </location>
</feature>
<dbReference type="PANTHER" id="PTHR21272">
    <property type="entry name" value="CATABOLIC 3-DEHYDROQUINASE"/>
    <property type="match status" value="1"/>
</dbReference>
<evidence type="ECO:0000256" key="8">
    <source>
        <dbReference type="HAMAP-Rule" id="MF_00169"/>
    </source>
</evidence>
<evidence type="ECO:0000256" key="6">
    <source>
        <dbReference type="ARBA" id="ARBA00023141"/>
    </source>
</evidence>
<comment type="similarity">
    <text evidence="3 8">Belongs to the type-II 3-dehydroquinase family.</text>
</comment>
<dbReference type="AlphaFoldDB" id="A0A7C9J1Y1"/>
<feature type="active site" description="Proton acceptor" evidence="8 9">
    <location>
        <position position="23"/>
    </location>
</feature>
<evidence type="ECO:0000256" key="10">
    <source>
        <dbReference type="PIRSR" id="PIRSR001399-2"/>
    </source>
</evidence>
<dbReference type="GO" id="GO:0009423">
    <property type="term" value="P:chorismate biosynthetic process"/>
    <property type="evidence" value="ECO:0007669"/>
    <property type="project" value="UniProtKB-UniRule"/>
</dbReference>
<dbReference type="InterPro" id="IPR001874">
    <property type="entry name" value="DHquinase_II"/>
</dbReference>
<comment type="function">
    <text evidence="8">Catalyzes a trans-dehydration via an enolate intermediate.</text>
</comment>
<dbReference type="PIRSF" id="PIRSF001399">
    <property type="entry name" value="DHquinase_II"/>
    <property type="match status" value="1"/>
</dbReference>
<dbReference type="EMBL" id="WUPT01000001">
    <property type="protein sequence ID" value="MXQ07161.1"/>
    <property type="molecule type" value="Genomic_DNA"/>
</dbReference>
<feature type="binding site" evidence="8 10">
    <location>
        <position position="111"/>
    </location>
    <ligand>
        <name>substrate</name>
    </ligand>
</feature>
<dbReference type="NCBIfam" id="NF003806">
    <property type="entry name" value="PRK05395.1-3"/>
    <property type="match status" value="1"/>
</dbReference>
<dbReference type="Gene3D" id="3.40.50.9100">
    <property type="entry name" value="Dehydroquinase, class II"/>
    <property type="match status" value="1"/>
</dbReference>
<comment type="catalytic activity">
    <reaction evidence="1 8">
        <text>3-dehydroquinate = 3-dehydroshikimate + H2O</text>
        <dbReference type="Rhea" id="RHEA:21096"/>
        <dbReference type="ChEBI" id="CHEBI:15377"/>
        <dbReference type="ChEBI" id="CHEBI:16630"/>
        <dbReference type="ChEBI" id="CHEBI:32364"/>
        <dbReference type="EC" id="4.2.1.10"/>
    </reaction>
</comment>
<keyword evidence="13" id="KW-1185">Reference proteome</keyword>
<dbReference type="Pfam" id="PF01220">
    <property type="entry name" value="DHquinase_II"/>
    <property type="match status" value="1"/>
</dbReference>
<evidence type="ECO:0000313" key="13">
    <source>
        <dbReference type="Proteomes" id="UP000480350"/>
    </source>
</evidence>
<feature type="active site" description="Proton donor" evidence="8 9">
    <location>
        <position position="100"/>
    </location>
</feature>
<dbReference type="GO" id="GO:0008652">
    <property type="term" value="P:amino acid biosynthetic process"/>
    <property type="evidence" value="ECO:0007669"/>
    <property type="project" value="UniProtKB-KW"/>
</dbReference>
<feature type="binding site" evidence="8 10">
    <location>
        <position position="80"/>
    </location>
    <ligand>
        <name>substrate</name>
    </ligand>
</feature>
<dbReference type="NCBIfam" id="TIGR01088">
    <property type="entry name" value="aroQ"/>
    <property type="match status" value="1"/>
</dbReference>
<comment type="caution">
    <text evidence="12">The sequence shown here is derived from an EMBL/GenBank/DDBJ whole genome shotgun (WGS) entry which is preliminary data.</text>
</comment>
<evidence type="ECO:0000256" key="7">
    <source>
        <dbReference type="ARBA" id="ARBA00023239"/>
    </source>
</evidence>
<dbReference type="Proteomes" id="UP000480350">
    <property type="component" value="Unassembled WGS sequence"/>
</dbReference>
<keyword evidence="6 8" id="KW-0057">Aromatic amino acid biosynthesis</keyword>
<dbReference type="EC" id="4.2.1.10" evidence="5 8"/>
<dbReference type="PANTHER" id="PTHR21272:SF3">
    <property type="entry name" value="CATABOLIC 3-DEHYDROQUINASE"/>
    <property type="match status" value="1"/>
</dbReference>
<feature type="binding site" evidence="8 10">
    <location>
        <position position="87"/>
    </location>
    <ligand>
        <name>substrate</name>
    </ligand>
</feature>
<sequence>MTSILIANGPNLNLLGTREPSIYGAETLSDVEDMCRAEADALGVSVSFFQSNHEGALVDVLHDARGTHDGIILNAGAYTHTSIALRDAISGIGLPVVELHVSNVHAREDFRHTSMIAPVAAGVILGFGVQGYPLALRAILGKIGGRAA</sequence>
<organism evidence="12 13">
    <name type="scientific">Kangsaoukella pontilimi</name>
    <dbReference type="NCBI Taxonomy" id="2691042"/>
    <lineage>
        <taxon>Bacteria</taxon>
        <taxon>Pseudomonadati</taxon>
        <taxon>Pseudomonadota</taxon>
        <taxon>Alphaproteobacteria</taxon>
        <taxon>Rhodobacterales</taxon>
        <taxon>Paracoccaceae</taxon>
        <taxon>Kangsaoukella</taxon>
    </lineage>
</organism>
<dbReference type="SUPFAM" id="SSF52304">
    <property type="entry name" value="Type II 3-dehydroquinate dehydratase"/>
    <property type="match status" value="1"/>
</dbReference>
<evidence type="ECO:0000256" key="3">
    <source>
        <dbReference type="ARBA" id="ARBA00011037"/>
    </source>
</evidence>
<dbReference type="GO" id="GO:0019631">
    <property type="term" value="P:quinate catabolic process"/>
    <property type="evidence" value="ECO:0007669"/>
    <property type="project" value="TreeGrafter"/>
</dbReference>
<feature type="binding site" evidence="8 10">
    <location>
        <begin position="101"/>
        <end position="102"/>
    </location>
    <ligand>
        <name>substrate</name>
    </ligand>
</feature>
<evidence type="ECO:0000313" key="12">
    <source>
        <dbReference type="EMBL" id="MXQ07161.1"/>
    </source>
</evidence>
<keyword evidence="8" id="KW-0028">Amino-acid biosynthesis</keyword>
<evidence type="ECO:0000256" key="5">
    <source>
        <dbReference type="ARBA" id="ARBA00012060"/>
    </source>
</evidence>
<reference evidence="12 13" key="1">
    <citation type="submission" date="2019-12" db="EMBL/GenBank/DDBJ databases">
        <authorList>
            <person name="Lee S.D."/>
        </authorList>
    </citation>
    <scope>NUCLEOTIDE SEQUENCE [LARGE SCALE GENOMIC DNA]</scope>
    <source>
        <strain evidence="12 13">GH1-50</strain>
    </source>
</reference>
<dbReference type="UniPathway" id="UPA00053">
    <property type="reaction ID" value="UER00086"/>
</dbReference>
<dbReference type="InterPro" id="IPR036441">
    <property type="entry name" value="DHquinase_II_sf"/>
</dbReference>
<dbReference type="GO" id="GO:0003855">
    <property type="term" value="F:3-dehydroquinate dehydratase activity"/>
    <property type="evidence" value="ECO:0007669"/>
    <property type="project" value="UniProtKB-UniRule"/>
</dbReference>
<evidence type="ECO:0000256" key="2">
    <source>
        <dbReference type="ARBA" id="ARBA00004902"/>
    </source>
</evidence>
<evidence type="ECO:0000256" key="9">
    <source>
        <dbReference type="PIRSR" id="PIRSR001399-1"/>
    </source>
</evidence>
<proteinExistence type="inferred from homology"/>
<comment type="pathway">
    <text evidence="2 8">Metabolic intermediate biosynthesis; chorismate biosynthesis; chorismate from D-erythrose 4-phosphate and phosphoenolpyruvate: step 3/7.</text>
</comment>
<dbReference type="HAMAP" id="MF_00169">
    <property type="entry name" value="AroQ"/>
    <property type="match status" value="1"/>
</dbReference>
<evidence type="ECO:0000256" key="4">
    <source>
        <dbReference type="ARBA" id="ARBA00011193"/>
    </source>
</evidence>
<dbReference type="NCBIfam" id="NF003807">
    <property type="entry name" value="PRK05395.1-4"/>
    <property type="match status" value="1"/>
</dbReference>
<gene>
    <name evidence="8 12" type="primary">aroQ</name>
    <name evidence="12" type="ORF">GQ651_04815</name>
</gene>
<evidence type="ECO:0000256" key="11">
    <source>
        <dbReference type="PIRSR" id="PIRSR001399-3"/>
    </source>
</evidence>